<feature type="transmembrane region" description="Helical" evidence="4">
    <location>
        <begin position="82"/>
        <end position="106"/>
    </location>
</feature>
<dbReference type="EMBL" id="JAEPCR010000047">
    <property type="protein sequence ID" value="MCG7978570.1"/>
    <property type="molecule type" value="Genomic_DNA"/>
</dbReference>
<protein>
    <submittedName>
        <fullName evidence="6">NAD-binding protein</fullName>
    </submittedName>
</protein>
<organism evidence="6 7">
    <name type="scientific">Candidatus Thiodiazotropha taylori</name>
    <dbReference type="NCBI Taxonomy" id="2792791"/>
    <lineage>
        <taxon>Bacteria</taxon>
        <taxon>Pseudomonadati</taxon>
        <taxon>Pseudomonadota</taxon>
        <taxon>Gammaproteobacteria</taxon>
        <taxon>Chromatiales</taxon>
        <taxon>Sedimenticolaceae</taxon>
        <taxon>Candidatus Thiodiazotropha</taxon>
    </lineage>
</organism>
<gene>
    <name evidence="6" type="ORF">JAY77_10585</name>
</gene>
<feature type="transmembrane region" description="Helical" evidence="4">
    <location>
        <begin position="21"/>
        <end position="39"/>
    </location>
</feature>
<dbReference type="PROSITE" id="PS51201">
    <property type="entry name" value="RCK_N"/>
    <property type="match status" value="1"/>
</dbReference>
<feature type="domain" description="RCK N-terminal" evidence="5">
    <location>
        <begin position="129"/>
        <end position="252"/>
    </location>
</feature>
<dbReference type="Proteomes" id="UP000886674">
    <property type="component" value="Unassembled WGS sequence"/>
</dbReference>
<dbReference type="Pfam" id="PF07885">
    <property type="entry name" value="Ion_trans_2"/>
    <property type="match status" value="1"/>
</dbReference>
<proteinExistence type="predicted"/>
<comment type="subcellular location">
    <subcellularLocation>
        <location evidence="1">Cell membrane</location>
        <topology evidence="1">Multi-pass membrane protein</topology>
    </subcellularLocation>
</comment>
<dbReference type="Gene3D" id="3.40.50.720">
    <property type="entry name" value="NAD(P)-binding Rossmann-like Domain"/>
    <property type="match status" value="2"/>
</dbReference>
<evidence type="ECO:0000313" key="6">
    <source>
        <dbReference type="EMBL" id="MCG7978570.1"/>
    </source>
</evidence>
<evidence type="ECO:0000313" key="7">
    <source>
        <dbReference type="Proteomes" id="UP000886674"/>
    </source>
</evidence>
<evidence type="ECO:0000256" key="4">
    <source>
        <dbReference type="SAM" id="Phobius"/>
    </source>
</evidence>
<keyword evidence="4" id="KW-0812">Transmembrane</keyword>
<dbReference type="InterPro" id="IPR050721">
    <property type="entry name" value="Trk_Ktr_HKT_K-transport"/>
</dbReference>
<dbReference type="Gene3D" id="1.10.287.70">
    <property type="match status" value="1"/>
</dbReference>
<sequence>MAATSELDRVSMLVLRYMRRPIFVLILVYAVGITGMALIPGKSADGNTEYMSLFHAFYFFTYTATTTGFGEIPNEFTDEQRLWAIFCLYIGVIAWLYAIGSIIGLIRNTHFVQALSEYRFSRIVKQISDPFFIICGFGDTGSLLARGLSDHHLIGVVIDRDPERIKALSLRDYNIKMPGLCGDSSAPKHLVDAGVKHPQCKAVIALTGDEEVNLKITVMARFMNPDVHIICRSTSPKHEEHLSPLHNVTIINPFEIFAQLLSMAITAPRLHNLNSWLVRAKGVQLGKPLKAPNDKWILCGYGRMGKWLHQYMKLNDINPLIIDPNMDKAPDDGSFINGYADHGTLKKAGLANANGIVAGTDSDSDNLNILMSAQVMNPTVFTIVRQNHHENQLAFDAAHADLILQSSLTTARRILKYLISPHIQQLIEYLYEQGEHLTNEISGKLKTIIGNRKPHLWCITLDRAQALAMVDFSEQGQKIILGNLLHHPSDRNEILTCIPLMIFRDGQSSMLPSLDESVCPADRILFCGTEQSERLLRSTLNNAYALHYLVTGEEQARGYVFRWLESKQKDRQTQPHD</sequence>
<reference evidence="6" key="1">
    <citation type="journal article" date="2021" name="Proc. Natl. Acad. Sci. U.S.A.">
        <title>Global biogeography of chemosynthetic symbionts reveals both localized and globally distributed symbiont groups. .</title>
        <authorList>
            <person name="Osvatic J.T."/>
            <person name="Wilkins L.G.E."/>
            <person name="Leibrecht L."/>
            <person name="Leray M."/>
            <person name="Zauner S."/>
            <person name="Polzin J."/>
            <person name="Camacho Y."/>
            <person name="Gros O."/>
            <person name="van Gils J.A."/>
            <person name="Eisen J.A."/>
            <person name="Petersen J.M."/>
            <person name="Yuen B."/>
        </authorList>
    </citation>
    <scope>NUCLEOTIDE SEQUENCE</scope>
    <source>
        <strain evidence="6">MAGclacostrist055</strain>
    </source>
</reference>
<comment type="caution">
    <text evidence="6">The sequence shown here is derived from an EMBL/GenBank/DDBJ whole genome shotgun (WGS) entry which is preliminary data.</text>
</comment>
<dbReference type="InterPro" id="IPR036291">
    <property type="entry name" value="NAD(P)-bd_dom_sf"/>
</dbReference>
<keyword evidence="4" id="KW-1133">Transmembrane helix</keyword>
<dbReference type="PANTHER" id="PTHR43833:SF5">
    <property type="entry name" value="TRK SYSTEM POTASSIUM UPTAKE PROTEIN TRKA"/>
    <property type="match status" value="1"/>
</dbReference>
<dbReference type="SUPFAM" id="SSF51735">
    <property type="entry name" value="NAD(P)-binding Rossmann-fold domains"/>
    <property type="match status" value="2"/>
</dbReference>
<feature type="transmembrane region" description="Helical" evidence="4">
    <location>
        <begin position="51"/>
        <end position="70"/>
    </location>
</feature>
<evidence type="ECO:0000256" key="3">
    <source>
        <dbReference type="ARBA" id="ARBA00023065"/>
    </source>
</evidence>
<dbReference type="InterPro" id="IPR013099">
    <property type="entry name" value="K_chnl_dom"/>
</dbReference>
<evidence type="ECO:0000259" key="5">
    <source>
        <dbReference type="PROSITE" id="PS51201"/>
    </source>
</evidence>
<dbReference type="GO" id="GO:0006813">
    <property type="term" value="P:potassium ion transport"/>
    <property type="evidence" value="ECO:0007669"/>
    <property type="project" value="InterPro"/>
</dbReference>
<keyword evidence="2" id="KW-0813">Transport</keyword>
<dbReference type="GO" id="GO:0005886">
    <property type="term" value="C:plasma membrane"/>
    <property type="evidence" value="ECO:0007669"/>
    <property type="project" value="UniProtKB-SubCell"/>
</dbReference>
<name>A0A9E4NK92_9GAMM</name>
<evidence type="ECO:0000256" key="2">
    <source>
        <dbReference type="ARBA" id="ARBA00022448"/>
    </source>
</evidence>
<keyword evidence="3" id="KW-0406">Ion transport</keyword>
<dbReference type="Pfam" id="PF02254">
    <property type="entry name" value="TrkA_N"/>
    <property type="match status" value="2"/>
</dbReference>
<dbReference type="AlphaFoldDB" id="A0A9E4NK92"/>
<accession>A0A9E4NK92</accession>
<keyword evidence="4" id="KW-0472">Membrane</keyword>
<dbReference type="PANTHER" id="PTHR43833">
    <property type="entry name" value="POTASSIUM CHANNEL PROTEIN 2-RELATED-RELATED"/>
    <property type="match status" value="1"/>
</dbReference>
<dbReference type="SUPFAM" id="SSF81324">
    <property type="entry name" value="Voltage-gated potassium channels"/>
    <property type="match status" value="1"/>
</dbReference>
<evidence type="ECO:0000256" key="1">
    <source>
        <dbReference type="ARBA" id="ARBA00004651"/>
    </source>
</evidence>
<dbReference type="InterPro" id="IPR003148">
    <property type="entry name" value="RCK_N"/>
</dbReference>